<dbReference type="RefSeq" id="WP_319008176.1">
    <property type="nucleotide sequence ID" value="NZ_JAWJZF010000237.1"/>
</dbReference>
<keyword evidence="1" id="KW-0560">Oxidoreductase</keyword>
<dbReference type="Gene3D" id="2.40.110.10">
    <property type="entry name" value="Butyryl-CoA Dehydrogenase, subunit A, domain 2"/>
    <property type="match status" value="1"/>
</dbReference>
<dbReference type="InterPro" id="IPR046373">
    <property type="entry name" value="Acyl-CoA_Oxase/DH_mid-dom_sf"/>
</dbReference>
<sequence>MLNAAPTAQVPRGTRESPLDVAAVAPIAARWAARAEEERMLTAEVAGALSRAGFARHFVPERWGGAAGTFGRLLDASAELAGSCASTAWCATLFAAHGRLAAYLPEEGRRDLWGTSPDVRVAAAVVPPSGSAVAVEDGWRLDGSWGYASGVAHADWVLLGSWTPGAVEGTRDHRVFAVPRADVEVRHTWRSLGLRGTGSDTVTADGVFVPAHRSFTVADLATPLPGAARCHSVPYPMVAALMFAAPALGAARAARSAWMAHVPGRSPRHLRAFAAASSEIRSAGLLLADVARRADGGEPVTPLAAAECRRDATAAAALCARAVDGLFRAAGASGLMDDHPVRRPWQDVLAVTAHAALDPETAAEDYARLALGTPA</sequence>
<reference evidence="3 4" key="1">
    <citation type="submission" date="2023-10" db="EMBL/GenBank/DDBJ databases">
        <authorList>
            <person name="Wang X.X."/>
        </authorList>
    </citation>
    <scope>NUCLEOTIDE SEQUENCE [LARGE SCALE GENOMIC DNA]</scope>
    <source>
        <strain evidence="3 4">NBRC 12816</strain>
    </source>
</reference>
<dbReference type="SUPFAM" id="SSF56645">
    <property type="entry name" value="Acyl-CoA dehydrogenase NM domain-like"/>
    <property type="match status" value="1"/>
</dbReference>
<dbReference type="Pfam" id="PF08028">
    <property type="entry name" value="Acyl-CoA_dh_2"/>
    <property type="match status" value="1"/>
</dbReference>
<organism evidence="3 4">
    <name type="scientific">Streptomyces roseolus</name>
    <dbReference type="NCBI Taxonomy" id="67358"/>
    <lineage>
        <taxon>Bacteria</taxon>
        <taxon>Bacillati</taxon>
        <taxon>Actinomycetota</taxon>
        <taxon>Actinomycetes</taxon>
        <taxon>Kitasatosporales</taxon>
        <taxon>Streptomycetaceae</taxon>
        <taxon>Streptomyces</taxon>
    </lineage>
</organism>
<dbReference type="SUPFAM" id="SSF47203">
    <property type="entry name" value="Acyl-CoA dehydrogenase C-terminal domain-like"/>
    <property type="match status" value="1"/>
</dbReference>
<gene>
    <name evidence="3" type="ORF">R2363_05520</name>
</gene>
<comment type="caution">
    <text evidence="3">The sequence shown here is derived from an EMBL/GenBank/DDBJ whole genome shotgun (WGS) entry which is preliminary data.</text>
</comment>
<dbReference type="InterPro" id="IPR036250">
    <property type="entry name" value="AcylCo_DH-like_C"/>
</dbReference>
<dbReference type="PIRSF" id="PIRSF016578">
    <property type="entry name" value="HsaA"/>
    <property type="match status" value="1"/>
</dbReference>
<dbReference type="InterPro" id="IPR050741">
    <property type="entry name" value="Acyl-CoA_dehydrogenase"/>
</dbReference>
<dbReference type="InterPro" id="IPR013107">
    <property type="entry name" value="Acyl-CoA_DH_C"/>
</dbReference>
<accession>A0ABU4K2F7</accession>
<feature type="domain" description="Acyl-CoA dehydrogenase C-terminal" evidence="2">
    <location>
        <begin position="241"/>
        <end position="358"/>
    </location>
</feature>
<dbReference type="Gene3D" id="1.20.140.10">
    <property type="entry name" value="Butyryl-CoA Dehydrogenase, subunit A, domain 3"/>
    <property type="match status" value="1"/>
</dbReference>
<dbReference type="Gene3D" id="1.10.540.10">
    <property type="entry name" value="Acyl-CoA dehydrogenase/oxidase, N-terminal domain"/>
    <property type="match status" value="1"/>
</dbReference>
<dbReference type="Proteomes" id="UP001278571">
    <property type="component" value="Unassembled WGS sequence"/>
</dbReference>
<dbReference type="InterPro" id="IPR037069">
    <property type="entry name" value="AcylCoA_DH/ox_N_sf"/>
</dbReference>
<name>A0ABU4K2F7_9ACTN</name>
<evidence type="ECO:0000313" key="3">
    <source>
        <dbReference type="EMBL" id="MDX2291632.1"/>
    </source>
</evidence>
<evidence type="ECO:0000256" key="1">
    <source>
        <dbReference type="ARBA" id="ARBA00023002"/>
    </source>
</evidence>
<dbReference type="InterPro" id="IPR009100">
    <property type="entry name" value="AcylCoA_DH/oxidase_NM_dom_sf"/>
</dbReference>
<proteinExistence type="predicted"/>
<evidence type="ECO:0000259" key="2">
    <source>
        <dbReference type="Pfam" id="PF08028"/>
    </source>
</evidence>
<evidence type="ECO:0000313" key="4">
    <source>
        <dbReference type="Proteomes" id="UP001278571"/>
    </source>
</evidence>
<dbReference type="PANTHER" id="PTHR48083:SF19">
    <property type="entry name" value="FLAVIN-DEPENDENT MONOOXYGENASE, OXYGENASE SUBUNIT HSAA"/>
    <property type="match status" value="1"/>
</dbReference>
<dbReference type="EMBL" id="JAWJZF010000237">
    <property type="protein sequence ID" value="MDX2291632.1"/>
    <property type="molecule type" value="Genomic_DNA"/>
</dbReference>
<dbReference type="PANTHER" id="PTHR48083">
    <property type="entry name" value="MEDIUM-CHAIN SPECIFIC ACYL-COA DEHYDROGENASE, MITOCHONDRIAL-RELATED"/>
    <property type="match status" value="1"/>
</dbReference>
<keyword evidence="4" id="KW-1185">Reference proteome</keyword>
<protein>
    <submittedName>
        <fullName evidence="3">Oxidoreductase</fullName>
    </submittedName>
</protein>